<comment type="similarity">
    <text evidence="1">Belongs to the LTN1 family.</text>
</comment>
<dbReference type="GO" id="GO:0005829">
    <property type="term" value="C:cytosol"/>
    <property type="evidence" value="ECO:0007669"/>
    <property type="project" value="UniProtKB-UniRule"/>
</dbReference>
<feature type="compositionally biased region" description="Polar residues" evidence="2">
    <location>
        <begin position="1"/>
        <end position="12"/>
    </location>
</feature>
<feature type="region of interest" description="Disordered" evidence="2">
    <location>
        <begin position="270"/>
        <end position="302"/>
    </location>
</feature>
<dbReference type="InterPro" id="IPR054478">
    <property type="entry name" value="LTN1_UBC"/>
</dbReference>
<evidence type="ECO:0000256" key="2">
    <source>
        <dbReference type="SAM" id="MobiDB-lite"/>
    </source>
</evidence>
<dbReference type="GO" id="GO:0043023">
    <property type="term" value="F:ribosomal large subunit binding"/>
    <property type="evidence" value="ECO:0007669"/>
    <property type="project" value="TreeGrafter"/>
</dbReference>
<comment type="caution">
    <text evidence="6">The sequence shown here is derived from an EMBL/GenBank/DDBJ whole genome shotgun (WGS) entry which is preliminary data.</text>
</comment>
<dbReference type="Pfam" id="PF22999">
    <property type="entry name" value="LTN1_E3_ligase_6th"/>
    <property type="match status" value="1"/>
</dbReference>
<dbReference type="GO" id="GO:0008270">
    <property type="term" value="F:zinc ion binding"/>
    <property type="evidence" value="ECO:0007669"/>
    <property type="project" value="UniProtKB-KW"/>
</dbReference>
<comment type="function">
    <text evidence="1">E3 ubiquitin-protein ligase. Component of the ribosome quality control complex (RQC), a ribosome-associated complex that mediates ubiquitination and extraction of incompletely synthesized nascent chains for proteasomal degradation.</text>
</comment>
<evidence type="ECO:0000313" key="7">
    <source>
        <dbReference type="Proteomes" id="UP001050691"/>
    </source>
</evidence>
<dbReference type="EMBL" id="BPWL01000005">
    <property type="protein sequence ID" value="GJJ10582.1"/>
    <property type="molecule type" value="Genomic_DNA"/>
</dbReference>
<protein>
    <recommendedName>
        <fullName evidence="1">E3 ubiquitin-protein ligase listerin</fullName>
        <ecNumber evidence="1">2.3.2.27</ecNumber>
    </recommendedName>
    <alternativeName>
        <fullName evidence="1">RING-type E3 ubiquitin transferase listerin</fullName>
    </alternativeName>
</protein>
<keyword evidence="7" id="KW-1185">Reference proteome</keyword>
<evidence type="ECO:0000259" key="4">
    <source>
        <dbReference type="Pfam" id="PF22999"/>
    </source>
</evidence>
<keyword evidence="1" id="KW-0808">Transferase</keyword>
<dbReference type="SUPFAM" id="SSF48371">
    <property type="entry name" value="ARM repeat"/>
    <property type="match status" value="1"/>
</dbReference>
<evidence type="ECO:0000256" key="1">
    <source>
        <dbReference type="RuleBase" id="RU367090"/>
    </source>
</evidence>
<gene>
    <name evidence="6" type="ORF">Clacol_004809</name>
</gene>
<organism evidence="6 7">
    <name type="scientific">Clathrus columnatus</name>
    <dbReference type="NCBI Taxonomy" id="1419009"/>
    <lineage>
        <taxon>Eukaryota</taxon>
        <taxon>Fungi</taxon>
        <taxon>Dikarya</taxon>
        <taxon>Basidiomycota</taxon>
        <taxon>Agaricomycotina</taxon>
        <taxon>Agaricomycetes</taxon>
        <taxon>Phallomycetidae</taxon>
        <taxon>Phallales</taxon>
        <taxon>Clathraceae</taxon>
        <taxon>Clathrus</taxon>
    </lineage>
</organism>
<reference evidence="6" key="1">
    <citation type="submission" date="2021-10" db="EMBL/GenBank/DDBJ databases">
        <title>De novo Genome Assembly of Clathrus columnatus (Basidiomycota, Fungi) Using Illumina and Nanopore Sequence Data.</title>
        <authorList>
            <person name="Ogiso-Tanaka E."/>
            <person name="Itagaki H."/>
            <person name="Hosoya T."/>
            <person name="Hosaka K."/>
        </authorList>
    </citation>
    <scope>NUCLEOTIDE SEQUENCE</scope>
    <source>
        <strain evidence="6">MO-923</strain>
    </source>
</reference>
<evidence type="ECO:0000313" key="6">
    <source>
        <dbReference type="EMBL" id="GJJ10582.1"/>
    </source>
</evidence>
<dbReference type="GO" id="GO:1990116">
    <property type="term" value="P:ribosome-associated ubiquitin-dependent protein catabolic process"/>
    <property type="evidence" value="ECO:0007669"/>
    <property type="project" value="UniProtKB-UniRule"/>
</dbReference>
<dbReference type="Pfam" id="PF23009">
    <property type="entry name" value="UBC_like"/>
    <property type="match status" value="1"/>
</dbReference>
<keyword evidence="1" id="KW-0833">Ubl conjugation pathway</keyword>
<feature type="domain" description="E3 ubiquitin-protein ligase listerin ubiquitin conjugating" evidence="5">
    <location>
        <begin position="1665"/>
        <end position="1745"/>
    </location>
</feature>
<dbReference type="GO" id="GO:0072344">
    <property type="term" value="P:rescue of stalled ribosome"/>
    <property type="evidence" value="ECO:0007669"/>
    <property type="project" value="UniProtKB-UniRule"/>
</dbReference>
<feature type="domain" description="E3 ubiquitin-protein ligase listerin N-terminal" evidence="3">
    <location>
        <begin position="80"/>
        <end position="209"/>
    </location>
</feature>
<dbReference type="PANTHER" id="PTHR12389">
    <property type="entry name" value="ZINC FINGER PROTEIN 294"/>
    <property type="match status" value="1"/>
</dbReference>
<comment type="subunit">
    <text evidence="1">Component of the ribosome quality control complex (RQC).</text>
</comment>
<evidence type="ECO:0000259" key="3">
    <source>
        <dbReference type="Pfam" id="PF22958"/>
    </source>
</evidence>
<comment type="catalytic activity">
    <reaction evidence="1">
        <text>S-ubiquitinyl-[E2 ubiquitin-conjugating enzyme]-L-cysteine + [acceptor protein]-L-lysine = [E2 ubiquitin-conjugating enzyme]-L-cysteine + N(6)-ubiquitinyl-[acceptor protein]-L-lysine.</text>
        <dbReference type="EC" id="2.3.2.27"/>
    </reaction>
</comment>
<evidence type="ECO:0000259" key="5">
    <source>
        <dbReference type="Pfam" id="PF23009"/>
    </source>
</evidence>
<feature type="region of interest" description="Disordered" evidence="2">
    <location>
        <begin position="1"/>
        <end position="64"/>
    </location>
</feature>
<dbReference type="PANTHER" id="PTHR12389:SF0">
    <property type="entry name" value="E3 UBIQUITIN-PROTEIN LIGASE LISTERIN"/>
    <property type="match status" value="1"/>
</dbReference>
<name>A0AAV5AA51_9AGAM</name>
<proteinExistence type="inferred from homology"/>
<keyword evidence="1" id="KW-0863">Zinc-finger</keyword>
<keyword evidence="1" id="KW-0479">Metal-binding</keyword>
<dbReference type="Proteomes" id="UP001050691">
    <property type="component" value="Unassembled WGS sequence"/>
</dbReference>
<dbReference type="InterPro" id="IPR054476">
    <property type="entry name" value="Ltn1_N"/>
</dbReference>
<dbReference type="GO" id="GO:1990112">
    <property type="term" value="C:RQC complex"/>
    <property type="evidence" value="ECO:0007669"/>
    <property type="project" value="UniProtKB-UniRule"/>
</dbReference>
<sequence length="1792" mass="200606">MPKPSKSSATSGTRKKHARKAGGDSEPPELSQPVKSKPSKKQIKKGLAPPPKKTYIPPSKLKPTAHEVDPLDGLDSLLPSELVLILKRLGKKDAITKSRALEELENWIQEAKNEKIEYVKSDSLVNMLPVWLYRYPALSIHASRKIRHLAAAIQALLIEFPRVRTEIVSFMDYGGSESGITRVLGCWCLSRWDVDRSVGLKSQRSWTRIILSEQPRDVDDESSNKPSYIILDINRMVNDLLPFLITSVMDPAATHLALYPSAPHAIPPNFQAHHSQSKTLPRYKPPVEFSSKSEEDQESAEDRNARIRISALNALSWIISEPVHFFIEVIVTDYVGTSQPLPSLSAILLPLFSSPTFWSILYYSDNAPYLPQQEDSDPLTHFGTNQPAVRRAGWGVVNNLFADPGLSRLLAWINKPDLRHATLSEDSALRLISFVILRSAFVEPDPLVKSTMWEPFLVYITKVDNAWILSSEYGRSQHAALEDNSDNEQGPEASQVKFNDIPMPYVEFQSFLSLGCNGSPLQGYPTVLVILSTIPQEILPLTIDALSGFFDALWSAIDGQALVSLSSERIKASHAFIEAWSECLLWITGRLIKGSSPSPSATEGNVPKDIIANTLVDTQFKRLFSDLWGNLRVDAEVVGQTLANTLQKLELTSSGLLGTAWLHVSEHLQSNMEDSEKRVPEQILSFFASLYHHSKASSVIQTNIEDLITGSAIDAVSRWTSTIQEEGYSANEEVPKPDKHRESLRALLEHFGEILKTNAKFIEMFNDLITAFPIAFASEPSLVLAYLKHTNPERRVTIWTNVLQILGCSSLLSIQSKMSLLNSFIHSDQTVLQTLHEPDGQGLLTLIDQIMDEALTGDQPSLDLIVTLLRQPKPFITMDAVHSLISSTVIALDYQLQPMIRGSSPSIEILTSSLRLLLELGEVLPVDDLPAPIKENTLPHLFVLGFILPDCRSFEEAEEVIMNLAKRLWEIWHSRADSSIRNAVLLNTKRCLKDLITDTRSKPQPINVLESLKYLDIGTDFQDVLPTEEEYLLLLSNTPSEPIDKSLAVLDFFVSCSQASTLQGSDYDQFGFSPYARAVKALLYVVQVDRQFARSNIWTLQHIITLANFATEALRMPHITHPVFFNQQITTPDLKEIVQASHLISAYILASAAETSSWHIDVVNAVSQNRISKQLDPIGQFVYSLCQQTQETDTYRESSVLYKVLQHILPNADKTAADKWVDLTRQIEPQAFRTSLVISRAISEFASESQKLDRLRNELASKLSAVSPSKANTNGVRLLRGLAAVAPHPDSDVIFLPQQRAVYVVQTLQTWFGSDEDMNDAVECDATLVVYYLALLLQTVQGSHWEFILDLLENNLEESLVLLSRSLQLTNLLLDITKSNKYLRELWSERSKTIFGLVRNLLEAPTGFLQNAPVSACREQALSLVQELPTSLVDRNTLSSMCHLLKDSSVENQKLAYFLLQQAAFKRTEHLVVEAAVDTQENEATIVLPQELLSLLQTNVGLDTSVIRNEEALSYLLSWMLCFDLFVDASLKVKTAYIDHMRELDLIGLYFLPNVLGILDVASNTQAFKLDHWTTDEYWLPMYDADVPYSLQLLAAHVYYRGLLTVPSLIRTWWEDLKDRQLSSAIASYTSTYFSPVLVASEFIHLNPTKRAEAGEEPLGDDTFKVKIAQAINEVTATFLVDEQQMEIGVKLPAGYPLRTIEVKPIKRVGVHEKTWRRWLFAVQQVITTHNGRIVDGLVLFKKTANLHFEGQAECAICYSHARLAGIGSTQVACTSGSIRVTLQVVLYVDPT</sequence>
<dbReference type="InterPro" id="IPR016024">
    <property type="entry name" value="ARM-type_fold"/>
</dbReference>
<dbReference type="Pfam" id="PF22958">
    <property type="entry name" value="Ltn1_1st"/>
    <property type="match status" value="1"/>
</dbReference>
<accession>A0AAV5AA51</accession>
<dbReference type="InterPro" id="IPR054477">
    <property type="entry name" value="LTN1_E3_ligase_6th"/>
</dbReference>
<comment type="pathway">
    <text evidence="1">Protein modification; protein ubiquitination.</text>
</comment>
<dbReference type="GO" id="GO:0061630">
    <property type="term" value="F:ubiquitin protein ligase activity"/>
    <property type="evidence" value="ECO:0007669"/>
    <property type="project" value="UniProtKB-UniRule"/>
</dbReference>
<dbReference type="InterPro" id="IPR039795">
    <property type="entry name" value="LTN1/Rkr1"/>
</dbReference>
<feature type="domain" description="E3 ubiquitin-protein ligase listerin HEAT repeat region" evidence="4">
    <location>
        <begin position="1434"/>
        <end position="1645"/>
    </location>
</feature>
<dbReference type="EC" id="2.3.2.27" evidence="1"/>
<keyword evidence="1" id="KW-0862">Zinc</keyword>